<dbReference type="Proteomes" id="UP001497623">
    <property type="component" value="Unassembled WGS sequence"/>
</dbReference>
<evidence type="ECO:0000313" key="2">
    <source>
        <dbReference type="Proteomes" id="UP001497623"/>
    </source>
</evidence>
<organism evidence="1 2">
    <name type="scientific">Meganyctiphanes norvegica</name>
    <name type="common">Northern krill</name>
    <name type="synonym">Thysanopoda norvegica</name>
    <dbReference type="NCBI Taxonomy" id="48144"/>
    <lineage>
        <taxon>Eukaryota</taxon>
        <taxon>Metazoa</taxon>
        <taxon>Ecdysozoa</taxon>
        <taxon>Arthropoda</taxon>
        <taxon>Crustacea</taxon>
        <taxon>Multicrustacea</taxon>
        <taxon>Malacostraca</taxon>
        <taxon>Eumalacostraca</taxon>
        <taxon>Eucarida</taxon>
        <taxon>Euphausiacea</taxon>
        <taxon>Euphausiidae</taxon>
        <taxon>Meganyctiphanes</taxon>
    </lineage>
</organism>
<name>A0AAV2QU81_MEGNR</name>
<keyword evidence="2" id="KW-1185">Reference proteome</keyword>
<dbReference type="PANTHER" id="PTHR10773">
    <property type="entry name" value="DNA-DIRECTED RNA POLYMERASES I, II, AND III SUBUNIT RPABC2"/>
    <property type="match status" value="1"/>
</dbReference>
<gene>
    <name evidence="1" type="ORF">MNOR_LOCUS16403</name>
</gene>
<dbReference type="PANTHER" id="PTHR10773:SF19">
    <property type="match status" value="1"/>
</dbReference>
<evidence type="ECO:0000313" key="1">
    <source>
        <dbReference type="EMBL" id="CAL4099115.1"/>
    </source>
</evidence>
<accession>A0AAV2QU81</accession>
<reference evidence="1 2" key="1">
    <citation type="submission" date="2024-05" db="EMBL/GenBank/DDBJ databases">
        <authorList>
            <person name="Wallberg A."/>
        </authorList>
    </citation>
    <scope>NUCLEOTIDE SEQUENCE [LARGE SCALE GENOMIC DNA]</scope>
</reference>
<feature type="non-terminal residue" evidence="1">
    <location>
        <position position="317"/>
    </location>
</feature>
<sequence>MEQELRNIILSTTPSGYMGPTYSIKHEELDGIVGVQMEGDLATIETIPPVKHGKLNLNDDAEVETCASSYSRKRQRNFENWKNIKAKVARNKGQMYTTCRTNQQVPARAVGKACKCGCFDKLGIVNIKEIFDYFWEIGDYDLQNAYISNLVTSVKIKRSRVKDRPSRQTRRLSYTLIHNNTVYSVCRIAFYNIHSISDRRVRTALEKQCAPGIIELDKRGRKITSKISQVRRQSAIDHIDSFPKVSTQDSEAKSPHMEYLPSDLNVNTMYALYLDWLNANGSEIQPVSNHYYRDVFNSEFNLGFEKLNNMGHPVNGI</sequence>
<dbReference type="EMBL" id="CAXKWB010010756">
    <property type="protein sequence ID" value="CAL4099115.1"/>
    <property type="molecule type" value="Genomic_DNA"/>
</dbReference>
<dbReference type="AlphaFoldDB" id="A0AAV2QU81"/>
<protein>
    <submittedName>
        <fullName evidence="1">Uncharacterized protein</fullName>
    </submittedName>
</protein>
<proteinExistence type="predicted"/>
<comment type="caution">
    <text evidence="1">The sequence shown here is derived from an EMBL/GenBank/DDBJ whole genome shotgun (WGS) entry which is preliminary data.</text>
</comment>